<sequence>MTSTFAEQRRAHLQALSAQLPDRGLVGRTLGGEDPVLWIWHPRTGKQTIVFATPSTDGWLFLWSPGGQEDAANPAQTADLIEKLLSEGDG</sequence>
<accession>A0A840P5J2</accession>
<reference evidence="1 2" key="1">
    <citation type="submission" date="2020-08" db="EMBL/GenBank/DDBJ databases">
        <title>Genomic Encyclopedia of Type Strains, Phase IV (KMG-IV): sequencing the most valuable type-strain genomes for metagenomic binning, comparative biology and taxonomic classification.</title>
        <authorList>
            <person name="Goeker M."/>
        </authorList>
    </citation>
    <scope>NUCLEOTIDE SEQUENCE [LARGE SCALE GENOMIC DNA]</scope>
    <source>
        <strain evidence="1 2">DSM 45615</strain>
    </source>
</reference>
<evidence type="ECO:0000313" key="1">
    <source>
        <dbReference type="EMBL" id="MBB5133131.1"/>
    </source>
</evidence>
<proteinExistence type="predicted"/>
<gene>
    <name evidence="1" type="ORF">HNP84_002852</name>
</gene>
<evidence type="ECO:0000313" key="2">
    <source>
        <dbReference type="Proteomes" id="UP000578449"/>
    </source>
</evidence>
<dbReference type="RefSeq" id="WP_185050079.1">
    <property type="nucleotide sequence ID" value="NZ_BAABIX010000010.1"/>
</dbReference>
<keyword evidence="2" id="KW-1185">Reference proteome</keyword>
<name>A0A840P5J2_9ACTN</name>
<dbReference type="EMBL" id="JACHGN010000005">
    <property type="protein sequence ID" value="MBB5133131.1"/>
    <property type="molecule type" value="Genomic_DNA"/>
</dbReference>
<comment type="caution">
    <text evidence="1">The sequence shown here is derived from an EMBL/GenBank/DDBJ whole genome shotgun (WGS) entry which is preliminary data.</text>
</comment>
<protein>
    <submittedName>
        <fullName evidence="1">Uncharacterized protein</fullName>
    </submittedName>
</protein>
<dbReference type="Proteomes" id="UP000578449">
    <property type="component" value="Unassembled WGS sequence"/>
</dbReference>
<organism evidence="1 2">
    <name type="scientific">Thermocatellispora tengchongensis</name>
    <dbReference type="NCBI Taxonomy" id="1073253"/>
    <lineage>
        <taxon>Bacteria</taxon>
        <taxon>Bacillati</taxon>
        <taxon>Actinomycetota</taxon>
        <taxon>Actinomycetes</taxon>
        <taxon>Streptosporangiales</taxon>
        <taxon>Streptosporangiaceae</taxon>
        <taxon>Thermocatellispora</taxon>
    </lineage>
</organism>
<dbReference type="AlphaFoldDB" id="A0A840P5J2"/>